<comment type="caution">
    <text evidence="1">The sequence shown here is derived from an EMBL/GenBank/DDBJ whole genome shotgun (WGS) entry which is preliminary data.</text>
</comment>
<sequence>MHSPTKDDHISHLLKHSGAGFKLASDENGTFLRSKLFADEEAAREILAEINSKMQLAFIDVETDPGGSGWYITYNASQAVKNHFASEDMSLERQPKP</sequence>
<protein>
    <submittedName>
        <fullName evidence="1">Uncharacterized protein</fullName>
    </submittedName>
</protein>
<organism evidence="1 2">
    <name type="scientific">Legionella erythra</name>
    <dbReference type="NCBI Taxonomy" id="448"/>
    <lineage>
        <taxon>Bacteria</taxon>
        <taxon>Pseudomonadati</taxon>
        <taxon>Pseudomonadota</taxon>
        <taxon>Gammaproteobacteria</taxon>
        <taxon>Legionellales</taxon>
        <taxon>Legionellaceae</taxon>
        <taxon>Legionella</taxon>
    </lineage>
</organism>
<proteinExistence type="predicted"/>
<dbReference type="PATRIC" id="fig|448.7.peg.2388"/>
<name>A0A0W0TET0_LEGER</name>
<dbReference type="STRING" id="448.Lery_2271"/>
<keyword evidence="2" id="KW-1185">Reference proteome</keyword>
<accession>A0A0W0TET0</accession>
<dbReference type="EMBL" id="LNYA01000034">
    <property type="protein sequence ID" value="KTC94104.1"/>
    <property type="molecule type" value="Genomic_DNA"/>
</dbReference>
<evidence type="ECO:0000313" key="2">
    <source>
        <dbReference type="Proteomes" id="UP000054773"/>
    </source>
</evidence>
<evidence type="ECO:0000313" key="1">
    <source>
        <dbReference type="EMBL" id="KTC94104.1"/>
    </source>
</evidence>
<dbReference type="Proteomes" id="UP000054773">
    <property type="component" value="Unassembled WGS sequence"/>
</dbReference>
<dbReference type="RefSeq" id="WP_058527396.1">
    <property type="nucleotide sequence ID" value="NZ_CAAAHY010000006.1"/>
</dbReference>
<reference evidence="1 2" key="1">
    <citation type="submission" date="2015-11" db="EMBL/GenBank/DDBJ databases">
        <title>Genomic analysis of 38 Legionella species identifies large and diverse effector repertoires.</title>
        <authorList>
            <person name="Burstein D."/>
            <person name="Amaro F."/>
            <person name="Zusman T."/>
            <person name="Lifshitz Z."/>
            <person name="Cohen O."/>
            <person name="Gilbert J.A."/>
            <person name="Pupko T."/>
            <person name="Shuman H.A."/>
            <person name="Segal G."/>
        </authorList>
    </citation>
    <scope>NUCLEOTIDE SEQUENCE [LARGE SCALE GENOMIC DNA]</scope>
    <source>
        <strain evidence="1 2">SE-32A-C8</strain>
    </source>
</reference>
<gene>
    <name evidence="1" type="ORF">Lery_2271</name>
</gene>
<dbReference type="OrthoDB" id="5638481at2"/>
<dbReference type="AlphaFoldDB" id="A0A0W0TET0"/>